<comment type="caution">
    <text evidence="1">The sequence shown here is derived from an EMBL/GenBank/DDBJ whole genome shotgun (WGS) entry which is preliminary data.</text>
</comment>
<organism evidence="1 2">
    <name type="scientific">Vaccinium darrowii</name>
    <dbReference type="NCBI Taxonomy" id="229202"/>
    <lineage>
        <taxon>Eukaryota</taxon>
        <taxon>Viridiplantae</taxon>
        <taxon>Streptophyta</taxon>
        <taxon>Embryophyta</taxon>
        <taxon>Tracheophyta</taxon>
        <taxon>Spermatophyta</taxon>
        <taxon>Magnoliopsida</taxon>
        <taxon>eudicotyledons</taxon>
        <taxon>Gunneridae</taxon>
        <taxon>Pentapetalae</taxon>
        <taxon>asterids</taxon>
        <taxon>Ericales</taxon>
        <taxon>Ericaceae</taxon>
        <taxon>Vaccinioideae</taxon>
        <taxon>Vaccinieae</taxon>
        <taxon>Vaccinium</taxon>
    </lineage>
</organism>
<evidence type="ECO:0000313" key="1">
    <source>
        <dbReference type="EMBL" id="KAH7833981.1"/>
    </source>
</evidence>
<reference evidence="1 2" key="1">
    <citation type="journal article" date="2021" name="Hortic Res">
        <title>High-quality reference genome and annotation aids understanding of berry development for evergreen blueberry (Vaccinium darrowii).</title>
        <authorList>
            <person name="Yu J."/>
            <person name="Hulse-Kemp A.M."/>
            <person name="Babiker E."/>
            <person name="Staton M."/>
        </authorList>
    </citation>
    <scope>NUCLEOTIDE SEQUENCE [LARGE SCALE GENOMIC DNA]</scope>
    <source>
        <strain evidence="2">cv. NJ 8807/NJ 8810</strain>
        <tissue evidence="1">Young leaf</tissue>
    </source>
</reference>
<gene>
    <name evidence="1" type="ORF">Vadar_011628</name>
</gene>
<accession>A0ACB7X008</accession>
<name>A0ACB7X008_9ERIC</name>
<protein>
    <submittedName>
        <fullName evidence="1">Uncharacterized protein</fullName>
    </submittedName>
</protein>
<keyword evidence="2" id="KW-1185">Reference proteome</keyword>
<dbReference type="EMBL" id="CM037152">
    <property type="protein sequence ID" value="KAH7833981.1"/>
    <property type="molecule type" value="Genomic_DNA"/>
</dbReference>
<proteinExistence type="predicted"/>
<dbReference type="Proteomes" id="UP000828048">
    <property type="component" value="Chromosome 2"/>
</dbReference>
<sequence length="215" mass="24556">MAEFCPCCRRNCNCKACLCRQDMIKSNKDAGQPKNEERIQQLKHLIYALSPFLKQFDHEQTVEKEMEAKIKDLNASSDSSTESSFDVDKKPKTGCEAKETGVISCPKEIRGGGHNRLELKLTAIDCLDWHEVDMSIHQFFKVYSEGRSHKDYWPEMLKLEDWPPSNFFEESLPRHGAEFISALPYSEYTHPDSGLINVAAKLPEDMLKPDLGPKT</sequence>
<evidence type="ECO:0000313" key="2">
    <source>
        <dbReference type="Proteomes" id="UP000828048"/>
    </source>
</evidence>